<dbReference type="Pfam" id="PF01476">
    <property type="entry name" value="LysM"/>
    <property type="match status" value="3"/>
</dbReference>
<dbReference type="SMART" id="SM00257">
    <property type="entry name" value="LysM"/>
    <property type="match status" value="3"/>
</dbReference>
<evidence type="ECO:0000313" key="2">
    <source>
        <dbReference type="EMBL" id="QYJ68145.1"/>
    </source>
</evidence>
<dbReference type="InterPro" id="IPR036779">
    <property type="entry name" value="LysM_dom_sf"/>
</dbReference>
<dbReference type="PROSITE" id="PS51782">
    <property type="entry name" value="LYSM"/>
    <property type="match status" value="2"/>
</dbReference>
<sequence>MNKNIVALLIMSFILTNTIAQESSATKAAIENAQEEIIIHKVSLGETVALIAKKYLVRPSEIYAINAGISDGIAQGMMLRIPVSDALRAKMERASKLYADTTAKKPLDAKPQSTTVLEKAEPIPFKQVKPLSEEVVKETVVETEIVEVEEVAPEVAIEETIIEPSEVITTKPTELPKNGVFEVKHTVTSGQTLTGLSRRYNTTIKAITDANASKLRNGLQIGQELTIPAGPTPETMEGTIVHDVQSGETLMGLARKYNTTVAAIEEYNKRKLKHGLQTGQKLTIMPGAAE</sequence>
<organism evidence="2 3">
    <name type="scientific">Flavobacterium litorale</name>
    <dbReference type="NCBI Taxonomy" id="2856519"/>
    <lineage>
        <taxon>Bacteria</taxon>
        <taxon>Pseudomonadati</taxon>
        <taxon>Bacteroidota</taxon>
        <taxon>Flavobacteriia</taxon>
        <taxon>Flavobacteriales</taxon>
        <taxon>Flavobacteriaceae</taxon>
        <taxon>Flavobacterium</taxon>
    </lineage>
</organism>
<dbReference type="InterPro" id="IPR018392">
    <property type="entry name" value="LysM"/>
</dbReference>
<dbReference type="EMBL" id="CP080429">
    <property type="protein sequence ID" value="QYJ68145.1"/>
    <property type="molecule type" value="Genomic_DNA"/>
</dbReference>
<dbReference type="RefSeq" id="WP_220640489.1">
    <property type="nucleotide sequence ID" value="NZ_CP080429.1"/>
</dbReference>
<keyword evidence="3" id="KW-1185">Reference proteome</keyword>
<reference evidence="2 3" key="1">
    <citation type="submission" date="2021-07" db="EMBL/GenBank/DDBJ databases">
        <title>Flavobacterium WSW3-B6 sp.nov, isolated from seaweed.</title>
        <authorList>
            <person name="Muhammad N."/>
            <person name="Ho H."/>
            <person name="Lee Y.-J."/>
            <person name="Nguyen T."/>
            <person name="Ho J."/>
            <person name="Kim S.-G."/>
        </authorList>
    </citation>
    <scope>NUCLEOTIDE SEQUENCE [LARGE SCALE GENOMIC DNA]</scope>
    <source>
        <strain evidence="2 3">WSW3-B6</strain>
    </source>
</reference>
<evidence type="ECO:0000313" key="3">
    <source>
        <dbReference type="Proteomes" id="UP000825381"/>
    </source>
</evidence>
<protein>
    <submittedName>
        <fullName evidence="2">LysM peptidoglycan-binding domain-containing protein</fullName>
    </submittedName>
</protein>
<proteinExistence type="predicted"/>
<dbReference type="CDD" id="cd00118">
    <property type="entry name" value="LysM"/>
    <property type="match status" value="3"/>
</dbReference>
<dbReference type="Proteomes" id="UP000825381">
    <property type="component" value="Chromosome"/>
</dbReference>
<feature type="domain" description="LysM" evidence="1">
    <location>
        <begin position="183"/>
        <end position="227"/>
    </location>
</feature>
<feature type="domain" description="LysM" evidence="1">
    <location>
        <begin position="240"/>
        <end position="284"/>
    </location>
</feature>
<dbReference type="PANTHER" id="PTHR33734:SF22">
    <property type="entry name" value="MEMBRANE-BOUND LYTIC MUREIN TRANSGLYCOSYLASE D"/>
    <property type="match status" value="1"/>
</dbReference>
<accession>A0ABX8V5N0</accession>
<evidence type="ECO:0000259" key="1">
    <source>
        <dbReference type="PROSITE" id="PS51782"/>
    </source>
</evidence>
<dbReference type="SUPFAM" id="SSF54106">
    <property type="entry name" value="LysM domain"/>
    <property type="match status" value="3"/>
</dbReference>
<dbReference type="Gene3D" id="3.10.350.10">
    <property type="entry name" value="LysM domain"/>
    <property type="match status" value="3"/>
</dbReference>
<name>A0ABX8V5N0_9FLAO</name>
<gene>
    <name evidence="2" type="ORF">K1I41_11545</name>
</gene>
<dbReference type="PANTHER" id="PTHR33734">
    <property type="entry name" value="LYSM DOMAIN-CONTAINING GPI-ANCHORED PROTEIN 2"/>
    <property type="match status" value="1"/>
</dbReference>